<comment type="subcellular location">
    <subcellularLocation>
        <location evidence="1">Membrane</location>
    </subcellularLocation>
</comment>
<dbReference type="InterPro" id="IPR005807">
    <property type="entry name" value="SecE_bac"/>
</dbReference>
<protein>
    <recommendedName>
        <fullName evidence="8">Preprotein translocase subunit SecE</fullName>
    </recommendedName>
</protein>
<keyword evidence="3 5" id="KW-1133">Transmembrane helix</keyword>
<dbReference type="InterPro" id="IPR055330">
    <property type="entry name" value="SECE1-like"/>
</dbReference>
<gene>
    <name evidence="6" type="ORF">TSOC_002474</name>
</gene>
<dbReference type="AlphaFoldDB" id="A0A2J8AE37"/>
<dbReference type="Proteomes" id="UP000236333">
    <property type="component" value="Unassembled WGS sequence"/>
</dbReference>
<evidence type="ECO:0000256" key="2">
    <source>
        <dbReference type="ARBA" id="ARBA00022692"/>
    </source>
</evidence>
<evidence type="ECO:0000256" key="3">
    <source>
        <dbReference type="ARBA" id="ARBA00022989"/>
    </source>
</evidence>
<evidence type="ECO:0000256" key="1">
    <source>
        <dbReference type="ARBA" id="ARBA00004370"/>
    </source>
</evidence>
<dbReference type="PANTHER" id="PTHR37240:SF1">
    <property type="entry name" value="PREPROTEIN TRANSLOCASE SUBUNIT SECE1"/>
    <property type="match status" value="1"/>
</dbReference>
<evidence type="ECO:0000256" key="4">
    <source>
        <dbReference type="ARBA" id="ARBA00023136"/>
    </source>
</evidence>
<evidence type="ECO:0008006" key="8">
    <source>
        <dbReference type="Google" id="ProtNLM"/>
    </source>
</evidence>
<feature type="transmembrane region" description="Helical" evidence="5">
    <location>
        <begin position="22"/>
        <end position="42"/>
    </location>
</feature>
<accession>A0A2J8AE37</accession>
<reference evidence="6 7" key="1">
    <citation type="journal article" date="2017" name="Mol. Biol. Evol.">
        <title>The 4-celled Tetrabaena socialis nuclear genome reveals the essential components for genetic control of cell number at the origin of multicellularity in the volvocine lineage.</title>
        <authorList>
            <person name="Featherston J."/>
            <person name="Arakaki Y."/>
            <person name="Hanschen E.R."/>
            <person name="Ferris P.J."/>
            <person name="Michod R.E."/>
            <person name="Olson B.J.S.C."/>
            <person name="Nozaki H."/>
            <person name="Durand P.M."/>
        </authorList>
    </citation>
    <scope>NUCLEOTIDE SEQUENCE [LARGE SCALE GENOMIC DNA]</scope>
    <source>
        <strain evidence="6 7">NIES-571</strain>
    </source>
</reference>
<feature type="non-terminal residue" evidence="6">
    <location>
        <position position="1"/>
    </location>
</feature>
<dbReference type="GO" id="GO:0009535">
    <property type="term" value="C:chloroplast thylakoid membrane"/>
    <property type="evidence" value="ECO:0007669"/>
    <property type="project" value="TreeGrafter"/>
</dbReference>
<dbReference type="PANTHER" id="PTHR37240">
    <property type="entry name" value="PREPROTEIN TRANSLOCASE SUBUNIT SECE1"/>
    <property type="match status" value="1"/>
</dbReference>
<sequence>GALEEAQLITWPKPKKALTDTFLVLFIVAASGFGLFSMNVLLAEISEWWYHLA</sequence>
<dbReference type="GO" id="GO:0008320">
    <property type="term" value="F:protein transmembrane transporter activity"/>
    <property type="evidence" value="ECO:0007669"/>
    <property type="project" value="InterPro"/>
</dbReference>
<evidence type="ECO:0000313" key="6">
    <source>
        <dbReference type="EMBL" id="PNH10766.1"/>
    </source>
</evidence>
<proteinExistence type="predicted"/>
<dbReference type="OrthoDB" id="533171at2759"/>
<name>A0A2J8AE37_9CHLO</name>
<keyword evidence="4 5" id="KW-0472">Membrane</keyword>
<dbReference type="EMBL" id="PGGS01000047">
    <property type="protein sequence ID" value="PNH10766.1"/>
    <property type="molecule type" value="Genomic_DNA"/>
</dbReference>
<comment type="caution">
    <text evidence="6">The sequence shown here is derived from an EMBL/GenBank/DDBJ whole genome shotgun (WGS) entry which is preliminary data.</text>
</comment>
<organism evidence="6 7">
    <name type="scientific">Tetrabaena socialis</name>
    <dbReference type="NCBI Taxonomy" id="47790"/>
    <lineage>
        <taxon>Eukaryota</taxon>
        <taxon>Viridiplantae</taxon>
        <taxon>Chlorophyta</taxon>
        <taxon>core chlorophytes</taxon>
        <taxon>Chlorophyceae</taxon>
        <taxon>CS clade</taxon>
        <taxon>Chlamydomonadales</taxon>
        <taxon>Tetrabaenaceae</taxon>
        <taxon>Tetrabaena</taxon>
    </lineage>
</organism>
<dbReference type="NCBIfam" id="TIGR00964">
    <property type="entry name" value="secE_bact"/>
    <property type="match status" value="1"/>
</dbReference>
<keyword evidence="2 5" id="KW-0812">Transmembrane</keyword>
<keyword evidence="7" id="KW-1185">Reference proteome</keyword>
<dbReference type="GO" id="GO:0009306">
    <property type="term" value="P:protein secretion"/>
    <property type="evidence" value="ECO:0007669"/>
    <property type="project" value="InterPro"/>
</dbReference>
<evidence type="ECO:0000313" key="7">
    <source>
        <dbReference type="Proteomes" id="UP000236333"/>
    </source>
</evidence>
<evidence type="ECO:0000256" key="5">
    <source>
        <dbReference type="SAM" id="Phobius"/>
    </source>
</evidence>